<dbReference type="GO" id="GO:0005829">
    <property type="term" value="C:cytosol"/>
    <property type="evidence" value="ECO:0007669"/>
    <property type="project" value="TreeGrafter"/>
</dbReference>
<evidence type="ECO:0000256" key="3">
    <source>
        <dbReference type="ARBA" id="ARBA00019015"/>
    </source>
</evidence>
<dbReference type="InterPro" id="IPR053967">
    <property type="entry name" value="LlgE_F_G-like_D1"/>
</dbReference>
<comment type="function">
    <text evidence="5">A flexible structure which links the flagellar filament to the drive apparatus in the basal body.</text>
</comment>
<reference evidence="10 11" key="2">
    <citation type="submission" date="2020-08" db="EMBL/GenBank/DDBJ databases">
        <title>Stappia taiwanensis sp. nov., isolated from a coastal thermal spring.</title>
        <authorList>
            <person name="Kampfer P."/>
        </authorList>
    </citation>
    <scope>NUCLEOTIDE SEQUENCE [LARGE SCALE GENOMIC DNA]</scope>
    <source>
        <strain evidence="10 11">DSM 23284</strain>
    </source>
</reference>
<feature type="domain" description="Flagellar hook protein FlgE D2" evidence="8">
    <location>
        <begin position="238"/>
        <end position="356"/>
    </location>
</feature>
<dbReference type="Pfam" id="PF00460">
    <property type="entry name" value="Flg_bb_rod"/>
    <property type="match status" value="1"/>
</dbReference>
<dbReference type="PANTHER" id="PTHR30435">
    <property type="entry name" value="FLAGELLAR PROTEIN"/>
    <property type="match status" value="1"/>
</dbReference>
<dbReference type="InterPro" id="IPR037058">
    <property type="entry name" value="Falgellar_hook_FlgE_sf"/>
</dbReference>
<dbReference type="GO" id="GO:0009425">
    <property type="term" value="C:bacterial-type flagellum basal body"/>
    <property type="evidence" value="ECO:0007669"/>
    <property type="project" value="UniProtKB-SubCell"/>
</dbReference>
<name>A0A838XTW1_9HYPH</name>
<feature type="domain" description="Flagellar basal body rod protein N-terminal" evidence="6">
    <location>
        <begin position="7"/>
        <end position="37"/>
    </location>
</feature>
<evidence type="ECO:0000256" key="1">
    <source>
        <dbReference type="ARBA" id="ARBA00004117"/>
    </source>
</evidence>
<dbReference type="AlphaFoldDB" id="A0A838XTW1"/>
<dbReference type="Gene3D" id="2.60.98.20">
    <property type="entry name" value="Flagellar hook protein FlgE"/>
    <property type="match status" value="1"/>
</dbReference>
<keyword evidence="11" id="KW-1185">Reference proteome</keyword>
<dbReference type="InterPro" id="IPR010930">
    <property type="entry name" value="Flg_bb/hook_C_dom"/>
</dbReference>
<evidence type="ECO:0000256" key="4">
    <source>
        <dbReference type="ARBA" id="ARBA00023143"/>
    </source>
</evidence>
<dbReference type="Pfam" id="PF07559">
    <property type="entry name" value="FlgE_D2"/>
    <property type="match status" value="1"/>
</dbReference>
<comment type="similarity">
    <text evidence="2 5">Belongs to the flagella basal body rod proteins family.</text>
</comment>
<evidence type="ECO:0000256" key="5">
    <source>
        <dbReference type="RuleBase" id="RU362116"/>
    </source>
</evidence>
<dbReference type="SUPFAM" id="SSF117143">
    <property type="entry name" value="Flagellar hook protein flgE"/>
    <property type="match status" value="1"/>
</dbReference>
<reference evidence="10 11" key="1">
    <citation type="submission" date="2020-07" db="EMBL/GenBank/DDBJ databases">
        <authorList>
            <person name="Li M."/>
        </authorList>
    </citation>
    <scope>NUCLEOTIDE SEQUENCE [LARGE SCALE GENOMIC DNA]</scope>
    <source>
        <strain evidence="10 11">DSM 23284</strain>
    </source>
</reference>
<dbReference type="InterPro" id="IPR037925">
    <property type="entry name" value="FlgE/F/G-like"/>
</dbReference>
<keyword evidence="10" id="KW-0966">Cell projection</keyword>
<keyword evidence="10" id="KW-0969">Cilium</keyword>
<dbReference type="InterPro" id="IPR001444">
    <property type="entry name" value="Flag_bb_rod_N"/>
</dbReference>
<dbReference type="NCBIfam" id="TIGR03506">
    <property type="entry name" value="FlgEFG_subfam"/>
    <property type="match status" value="1"/>
</dbReference>
<dbReference type="InterPro" id="IPR011491">
    <property type="entry name" value="FlgE_D2"/>
</dbReference>
<dbReference type="InterPro" id="IPR020013">
    <property type="entry name" value="Flagellar_FlgE/F/G"/>
</dbReference>
<evidence type="ECO:0000313" key="11">
    <source>
        <dbReference type="Proteomes" id="UP000559404"/>
    </source>
</evidence>
<feature type="domain" description="Flagellar hook protein FlgE/F/G-like D1" evidence="9">
    <location>
        <begin position="87"/>
        <end position="155"/>
    </location>
</feature>
<accession>A0A838XTW1</accession>
<evidence type="ECO:0000259" key="8">
    <source>
        <dbReference type="Pfam" id="PF07559"/>
    </source>
</evidence>
<dbReference type="GO" id="GO:0009424">
    <property type="term" value="C:bacterial-type flagellum hook"/>
    <property type="evidence" value="ECO:0007669"/>
    <property type="project" value="TreeGrafter"/>
</dbReference>
<dbReference type="Pfam" id="PF22692">
    <property type="entry name" value="LlgE_F_G_D1"/>
    <property type="match status" value="1"/>
</dbReference>
<proteinExistence type="inferred from homology"/>
<feature type="domain" description="Flagellar basal-body/hook protein C-terminal" evidence="7">
    <location>
        <begin position="427"/>
        <end position="469"/>
    </location>
</feature>
<dbReference type="GO" id="GO:0071978">
    <property type="term" value="P:bacterial-type flagellum-dependent swarming motility"/>
    <property type="evidence" value="ECO:0007669"/>
    <property type="project" value="TreeGrafter"/>
</dbReference>
<comment type="subcellular location">
    <subcellularLocation>
        <location evidence="1 5">Bacterial flagellum basal body</location>
    </subcellularLocation>
</comment>
<sequence length="471" mass="48970">MGVFGALNAAVSGLSAQAYALENISGNIANASTVGYKRLDTSFSDLVGGGRGAQPGQLAGTVSASSRATNGIQGDLQQSQVNTYMGINGSGYFVVQGKAGEVDGRSIFSGDDLYTRRGDFEVDKEGRLVNGAGYYLMGQPIDPVTNNVSGSVPSIITIDTSVIPAVLTDRIQYEGNLPTTPQTSAKLAGGDDLLDAALTKASTGAAPDGAAAGQTVGVDAISADDEVAFLNSSIAGEAITVYNSSGTPVNVQMRWAKTYEDDGSQPDTWSLYYLSDSDATGANAKWTKVSDAQFDSSAANGGKMTLPSNDQMTITALTVDGETVGDVSLDFGTNALTQFSDSNGRAKISKLTQNGYPSGDLTGVSVSEAGRLVAAYSNGRTRELYDISLVSFSGEAWLERVDGGAYEVTPESGEPIAGAQGRIVGKRLEASNTDIADEFSKLIVTQQAYSANTRIVNTGDQMLKEAINMIR</sequence>
<keyword evidence="10" id="KW-0282">Flagellum</keyword>
<protein>
    <recommendedName>
        <fullName evidence="3 5">Flagellar hook protein FlgE</fullName>
    </recommendedName>
</protein>
<dbReference type="PANTHER" id="PTHR30435:SF1">
    <property type="entry name" value="FLAGELLAR HOOK PROTEIN FLGE"/>
    <property type="match status" value="1"/>
</dbReference>
<evidence type="ECO:0000259" key="7">
    <source>
        <dbReference type="Pfam" id="PF06429"/>
    </source>
</evidence>
<evidence type="ECO:0000256" key="2">
    <source>
        <dbReference type="ARBA" id="ARBA00009677"/>
    </source>
</evidence>
<evidence type="ECO:0000259" key="6">
    <source>
        <dbReference type="Pfam" id="PF00460"/>
    </source>
</evidence>
<dbReference type="EMBL" id="JACEON010000002">
    <property type="protein sequence ID" value="MBA4610433.1"/>
    <property type="molecule type" value="Genomic_DNA"/>
</dbReference>
<dbReference type="Proteomes" id="UP000559404">
    <property type="component" value="Unassembled WGS sequence"/>
</dbReference>
<keyword evidence="4 5" id="KW-0975">Bacterial flagellum</keyword>
<organism evidence="10 11">
    <name type="scientific">Stappia taiwanensis</name>
    <dbReference type="NCBI Taxonomy" id="992267"/>
    <lineage>
        <taxon>Bacteria</taxon>
        <taxon>Pseudomonadati</taxon>
        <taxon>Pseudomonadota</taxon>
        <taxon>Alphaproteobacteria</taxon>
        <taxon>Hyphomicrobiales</taxon>
        <taxon>Stappiaceae</taxon>
        <taxon>Stappia</taxon>
    </lineage>
</organism>
<dbReference type="Pfam" id="PF06429">
    <property type="entry name" value="Flg_bbr_C"/>
    <property type="match status" value="1"/>
</dbReference>
<comment type="caution">
    <text evidence="10">The sequence shown here is derived from an EMBL/GenBank/DDBJ whole genome shotgun (WGS) entry which is preliminary data.</text>
</comment>
<gene>
    <name evidence="10" type="ORF">H1W37_02110</name>
</gene>
<evidence type="ECO:0000259" key="9">
    <source>
        <dbReference type="Pfam" id="PF22692"/>
    </source>
</evidence>
<evidence type="ECO:0000313" key="10">
    <source>
        <dbReference type="EMBL" id="MBA4610433.1"/>
    </source>
</evidence>
<dbReference type="RefSeq" id="WP_181758637.1">
    <property type="nucleotide sequence ID" value="NZ_BMCR01000002.1"/>
</dbReference>